<keyword evidence="10" id="KW-1185">Reference proteome</keyword>
<dbReference type="STRING" id="351675.SAMN05421680_1295"/>
<keyword evidence="4" id="KW-0862">Zinc</keyword>
<dbReference type="GO" id="GO:0008237">
    <property type="term" value="F:metallopeptidase activity"/>
    <property type="evidence" value="ECO:0007669"/>
    <property type="project" value="UniProtKB-KW"/>
</dbReference>
<name>A0A1I3WRQ7_9GAMM</name>
<evidence type="ECO:0000313" key="9">
    <source>
        <dbReference type="Proteomes" id="UP000198919"/>
    </source>
</evidence>
<dbReference type="Proteomes" id="UP000198919">
    <property type="component" value="Unassembled WGS sequence"/>
</dbReference>
<accession>A0A1I3WRQ7</accession>
<evidence type="ECO:0000313" key="8">
    <source>
        <dbReference type="EMBL" id="SFK10195.1"/>
    </source>
</evidence>
<keyword evidence="2" id="KW-0479">Metal-binding</keyword>
<keyword evidence="8" id="KW-0647">Proteasome</keyword>
<evidence type="ECO:0000313" key="7">
    <source>
        <dbReference type="EMBL" id="PHM38133.1"/>
    </source>
</evidence>
<reference evidence="9" key="1">
    <citation type="submission" date="2016-10" db="EMBL/GenBank/DDBJ databases">
        <authorList>
            <person name="Varghese N."/>
            <person name="Submissions S."/>
        </authorList>
    </citation>
    <scope>NUCLEOTIDE SEQUENCE [LARGE SCALE GENOMIC DNA]</scope>
    <source>
        <strain evidence="9">DSM 17908</strain>
    </source>
</reference>
<feature type="domain" description="JAB" evidence="6">
    <location>
        <begin position="5"/>
        <end position="39"/>
    </location>
</feature>
<dbReference type="AlphaFoldDB" id="A0A1I3WRQ7"/>
<evidence type="ECO:0000256" key="3">
    <source>
        <dbReference type="ARBA" id="ARBA00022801"/>
    </source>
</evidence>
<organism evidence="8 9">
    <name type="scientific">Xenorhabdus mauleonii</name>
    <dbReference type="NCBI Taxonomy" id="351675"/>
    <lineage>
        <taxon>Bacteria</taxon>
        <taxon>Pseudomonadati</taxon>
        <taxon>Pseudomonadota</taxon>
        <taxon>Gammaproteobacteria</taxon>
        <taxon>Enterobacterales</taxon>
        <taxon>Morganellaceae</taxon>
        <taxon>Xenorhabdus</taxon>
    </lineage>
</organism>
<evidence type="ECO:0000256" key="2">
    <source>
        <dbReference type="ARBA" id="ARBA00022723"/>
    </source>
</evidence>
<keyword evidence="5" id="KW-0482">Metalloprotease</keyword>
<evidence type="ECO:0000256" key="5">
    <source>
        <dbReference type="ARBA" id="ARBA00023049"/>
    </source>
</evidence>
<dbReference type="Gene3D" id="3.40.140.10">
    <property type="entry name" value="Cytidine Deaminase, domain 2"/>
    <property type="match status" value="1"/>
</dbReference>
<reference evidence="8" key="2">
    <citation type="submission" date="2016-10" db="EMBL/GenBank/DDBJ databases">
        <authorList>
            <person name="de Groot N.N."/>
        </authorList>
    </citation>
    <scope>NUCLEOTIDE SEQUENCE [LARGE SCALE GENOMIC DNA]</scope>
    <source>
        <strain evidence="8">DSM 17908</strain>
    </source>
</reference>
<evidence type="ECO:0000256" key="1">
    <source>
        <dbReference type="ARBA" id="ARBA00022670"/>
    </source>
</evidence>
<sequence>MRPHILKAITDHAQAEYPNECCGLVIQNSQKQRYIPCHTPPIHPQSNSAFTLKITPMPKTPGRLSSLFTVTPMLLRNPASQLDIAQCDLSQLSWVTEHYRNQPDSAGFLLE</sequence>
<gene>
    <name evidence="8" type="ORF">SAMN05421680_1295</name>
    <name evidence="7" type="ORF">Xmau_03518</name>
</gene>
<protein>
    <submittedName>
        <fullName evidence="7">Peptidase P60</fullName>
    </submittedName>
    <submittedName>
        <fullName evidence="8">Proteasome lid subunit RPN8/RPN11, contains Jab1/MPN metalloenzyme (JAMM) motif</fullName>
    </submittedName>
</protein>
<dbReference type="GO" id="GO:0000502">
    <property type="term" value="C:proteasome complex"/>
    <property type="evidence" value="ECO:0007669"/>
    <property type="project" value="UniProtKB-KW"/>
</dbReference>
<reference evidence="7 10" key="3">
    <citation type="journal article" date="2017" name="Nat. Microbiol.">
        <title>Natural product diversity associated with the nematode symbionts Photorhabdus and Xenorhabdus.</title>
        <authorList>
            <person name="Tobias N.J."/>
            <person name="Wolff H."/>
            <person name="Djahanschiri B."/>
            <person name="Grundmann F."/>
            <person name="Kronenwerth M."/>
            <person name="Shi Y.M."/>
            <person name="Simonyi S."/>
            <person name="Grun P."/>
            <person name="Shapiro-Ilan D."/>
            <person name="Pidot S.J."/>
            <person name="Stinear T.P."/>
            <person name="Ebersberger I."/>
            <person name="Bode H.B."/>
        </authorList>
    </citation>
    <scope>NUCLEOTIDE SEQUENCE [LARGE SCALE GENOMIC DNA]</scope>
    <source>
        <strain evidence="7 10">DSM 17908</strain>
    </source>
</reference>
<dbReference type="GO" id="GO:0046872">
    <property type="term" value="F:metal ion binding"/>
    <property type="evidence" value="ECO:0007669"/>
    <property type="project" value="UniProtKB-KW"/>
</dbReference>
<dbReference type="SUPFAM" id="SSF102712">
    <property type="entry name" value="JAB1/MPN domain"/>
    <property type="match status" value="1"/>
</dbReference>
<dbReference type="EMBL" id="NITY01000017">
    <property type="protein sequence ID" value="PHM38133.1"/>
    <property type="molecule type" value="Genomic_DNA"/>
</dbReference>
<evidence type="ECO:0000259" key="6">
    <source>
        <dbReference type="Pfam" id="PF14464"/>
    </source>
</evidence>
<dbReference type="EMBL" id="FORG01000029">
    <property type="protein sequence ID" value="SFK10195.1"/>
    <property type="molecule type" value="Genomic_DNA"/>
</dbReference>
<dbReference type="Pfam" id="PF14464">
    <property type="entry name" value="Prok-JAB"/>
    <property type="match status" value="1"/>
</dbReference>
<keyword evidence="3" id="KW-0378">Hydrolase</keyword>
<evidence type="ECO:0000256" key="4">
    <source>
        <dbReference type="ARBA" id="ARBA00022833"/>
    </source>
</evidence>
<dbReference type="InterPro" id="IPR028090">
    <property type="entry name" value="JAB_dom_prok"/>
</dbReference>
<dbReference type="Proteomes" id="UP000224607">
    <property type="component" value="Unassembled WGS sequence"/>
</dbReference>
<evidence type="ECO:0000313" key="10">
    <source>
        <dbReference type="Proteomes" id="UP000224607"/>
    </source>
</evidence>
<keyword evidence="1" id="KW-0645">Protease</keyword>
<proteinExistence type="predicted"/>
<dbReference type="GO" id="GO:0006508">
    <property type="term" value="P:proteolysis"/>
    <property type="evidence" value="ECO:0007669"/>
    <property type="project" value="UniProtKB-KW"/>
</dbReference>